<dbReference type="RefSeq" id="WP_188042024.1">
    <property type="nucleotide sequence ID" value="NZ_JACVHF010000052.1"/>
</dbReference>
<evidence type="ECO:0000313" key="1">
    <source>
        <dbReference type="EMBL" id="MBC9786605.1"/>
    </source>
</evidence>
<keyword evidence="2" id="KW-1185">Reference proteome</keyword>
<organism evidence="1 2">
    <name type="scientific">Heliobacterium chlorum</name>
    <dbReference type="NCBI Taxonomy" id="2698"/>
    <lineage>
        <taxon>Bacteria</taxon>
        <taxon>Bacillati</taxon>
        <taxon>Bacillota</taxon>
        <taxon>Clostridia</taxon>
        <taxon>Eubacteriales</taxon>
        <taxon>Heliobacteriaceae</taxon>
        <taxon>Heliobacterium</taxon>
    </lineage>
</organism>
<dbReference type="Proteomes" id="UP000617402">
    <property type="component" value="Unassembled WGS sequence"/>
</dbReference>
<comment type="caution">
    <text evidence="1">The sequence shown here is derived from an EMBL/GenBank/DDBJ whole genome shotgun (WGS) entry which is preliminary data.</text>
</comment>
<proteinExistence type="predicted"/>
<accession>A0ABR7T763</accession>
<name>A0ABR7T763_HELCL</name>
<evidence type="ECO:0000313" key="2">
    <source>
        <dbReference type="Proteomes" id="UP000617402"/>
    </source>
</evidence>
<protein>
    <submittedName>
        <fullName evidence="1">Uncharacterized protein</fullName>
    </submittedName>
</protein>
<reference evidence="1 2" key="1">
    <citation type="submission" date="2020-07" db="EMBL/GenBank/DDBJ databases">
        <title>Draft whole-genome sequence of Heliobacterium chlorum DSM 3682, type strain.</title>
        <authorList>
            <person name="Kyndt J.A."/>
            <person name="Meyer T.E."/>
            <person name="Imhoff J.F."/>
        </authorList>
    </citation>
    <scope>NUCLEOTIDE SEQUENCE [LARGE SCALE GENOMIC DNA]</scope>
    <source>
        <strain evidence="1 2">DSM 3682</strain>
    </source>
</reference>
<sequence length="124" mass="13825">MREESNGNFLPLVLRQRNCISNSPCSVEDAYYDVNEDIWKSSTSKLPLVCIESLSRTSITDTREGLDQPVTIDLAGRTSNTFTREGIDQSEIIEQTELNNLWGRTIITRTSEGIDQIGEGIGTV</sequence>
<dbReference type="EMBL" id="JACVHF010000052">
    <property type="protein sequence ID" value="MBC9786605.1"/>
    <property type="molecule type" value="Genomic_DNA"/>
</dbReference>
<gene>
    <name evidence="1" type="ORF">H1S01_19355</name>
</gene>